<evidence type="ECO:0000256" key="1">
    <source>
        <dbReference type="SAM" id="MobiDB-lite"/>
    </source>
</evidence>
<keyword evidence="2" id="KW-0812">Transmembrane</keyword>
<name>A0A6N3HIJ6_CLOSY</name>
<feature type="transmembrane region" description="Helical" evidence="2">
    <location>
        <begin position="133"/>
        <end position="157"/>
    </location>
</feature>
<evidence type="ECO:0000313" key="4">
    <source>
        <dbReference type="EMBL" id="MDB2001460.1"/>
    </source>
</evidence>
<sequence length="275" mass="30403">MPYCPKCDMEFVDGITTCSDCGGDLVESQEAYEAEMREKKKQQQIDAASGRYQQTDGIDASEILDNLVDFDNLANLENLENFEALLSHDSEPQQNGIPADTKPSGQSGTRAASSGVYISSRQRCEDLHSSSSAFLMVGGAATVFAAVCWAGIISLPMTGGSRIFFQSVITLLGLACLFVSFRTRSSIAAVQKQAEEEERCTKDLIEWFISTWTGGSLDEELKKEDPGLAGEELELKRFELIQDFLVTQQDLPNQAYVDSVSEEIYHRLYEKDSLN</sequence>
<reference evidence="4" key="3">
    <citation type="submission" date="2023-01" db="EMBL/GenBank/DDBJ databases">
        <title>Human gut microbiome strain richness.</title>
        <authorList>
            <person name="Chen-Liaw A."/>
        </authorList>
    </citation>
    <scope>NUCLEOTIDE SEQUENCE</scope>
    <source>
        <strain evidence="4">B1_m1001713B170214d0_201011</strain>
    </source>
</reference>
<dbReference type="Proteomes" id="UP001300871">
    <property type="component" value="Unassembled WGS sequence"/>
</dbReference>
<organism evidence="5">
    <name type="scientific">Clostridium symbiosum</name>
    <name type="common">Bacteroides symbiosus</name>
    <dbReference type="NCBI Taxonomy" id="1512"/>
    <lineage>
        <taxon>Bacteria</taxon>
        <taxon>Bacillati</taxon>
        <taxon>Bacillota</taxon>
        <taxon>Clostridia</taxon>
        <taxon>Lachnospirales</taxon>
        <taxon>Lachnospiraceae</taxon>
        <taxon>Otoolea</taxon>
    </lineage>
</organism>
<gene>
    <name evidence="5" type="ORF">CSLFYP84_03878</name>
    <name evidence="3" type="ORF">K5I21_12180</name>
    <name evidence="4" type="ORF">PM006_14735</name>
</gene>
<dbReference type="EMBL" id="CACRUA010000054">
    <property type="protein sequence ID" value="VYU76402.1"/>
    <property type="molecule type" value="Genomic_DNA"/>
</dbReference>
<evidence type="ECO:0000313" key="3">
    <source>
        <dbReference type="EMBL" id="MCK0086618.1"/>
    </source>
</evidence>
<dbReference type="AlphaFoldDB" id="A0A6N3HIJ6"/>
<reference evidence="5" key="1">
    <citation type="submission" date="2019-11" db="EMBL/GenBank/DDBJ databases">
        <authorList>
            <person name="Feng L."/>
        </authorList>
    </citation>
    <scope>NUCLEOTIDE SEQUENCE</scope>
    <source>
        <strain evidence="5">CsymbiosumLFYP84</strain>
    </source>
</reference>
<feature type="transmembrane region" description="Helical" evidence="2">
    <location>
        <begin position="163"/>
        <end position="181"/>
    </location>
</feature>
<keyword evidence="2" id="KW-1133">Transmembrane helix</keyword>
<dbReference type="EMBL" id="JAQLGM010000039">
    <property type="protein sequence ID" value="MDB2001460.1"/>
    <property type="molecule type" value="Genomic_DNA"/>
</dbReference>
<accession>A0A6N3HIJ6</accession>
<dbReference type="RefSeq" id="WP_003498908.1">
    <property type="nucleotide sequence ID" value="NZ_CABHNX010000146.1"/>
</dbReference>
<dbReference type="Proteomes" id="UP001203136">
    <property type="component" value="Unassembled WGS sequence"/>
</dbReference>
<dbReference type="EMBL" id="JAINVB010000001">
    <property type="protein sequence ID" value="MCK0086618.1"/>
    <property type="molecule type" value="Genomic_DNA"/>
</dbReference>
<proteinExistence type="predicted"/>
<evidence type="ECO:0000313" key="5">
    <source>
        <dbReference type="EMBL" id="VYU76402.1"/>
    </source>
</evidence>
<evidence type="ECO:0000256" key="2">
    <source>
        <dbReference type="SAM" id="Phobius"/>
    </source>
</evidence>
<feature type="region of interest" description="Disordered" evidence="1">
    <location>
        <begin position="90"/>
        <end position="111"/>
    </location>
</feature>
<reference evidence="3" key="2">
    <citation type="journal article" date="2022" name="Cell Host Microbe">
        <title>Colonization of the live biotherapeutic product VE303 and modulation of the microbiota and metabolites in healthy volunteers.</title>
        <authorList>
            <person name="Dsouza M."/>
            <person name="Menon R."/>
            <person name="Crossette E."/>
            <person name="Bhattarai S.K."/>
            <person name="Schneider J."/>
            <person name="Kim Y.G."/>
            <person name="Reddy S."/>
            <person name="Caballero S."/>
            <person name="Felix C."/>
            <person name="Cornacchione L."/>
            <person name="Hendrickson J."/>
            <person name="Watson A.R."/>
            <person name="Minot S.S."/>
            <person name="Greenfield N."/>
            <person name="Schopf L."/>
            <person name="Szabady R."/>
            <person name="Patarroyo J."/>
            <person name="Smith W."/>
            <person name="Harrison P."/>
            <person name="Kuijper E.J."/>
            <person name="Kelly C.P."/>
            <person name="Olle B."/>
            <person name="Bobilev D."/>
            <person name="Silber J.L."/>
            <person name="Bucci V."/>
            <person name="Roberts B."/>
            <person name="Faith J."/>
            <person name="Norman J.M."/>
        </authorList>
    </citation>
    <scope>NUCLEOTIDE SEQUENCE</scope>
    <source>
        <strain evidence="3">VE303-04</strain>
    </source>
</reference>
<keyword evidence="2" id="KW-0472">Membrane</keyword>
<protein>
    <submittedName>
        <fullName evidence="5">Uncharacterized protein</fullName>
    </submittedName>
</protein>